<dbReference type="Gene3D" id="3.50.30.30">
    <property type="match status" value="1"/>
</dbReference>
<reference evidence="2" key="2">
    <citation type="submission" date="2025-08" db="UniProtKB">
        <authorList>
            <consortium name="Ensembl"/>
        </authorList>
    </citation>
    <scope>IDENTIFICATION</scope>
</reference>
<dbReference type="Pfam" id="PF02225">
    <property type="entry name" value="PA"/>
    <property type="match status" value="1"/>
</dbReference>
<organism evidence="2 3">
    <name type="scientific">Macaca fascicularis</name>
    <name type="common">Crab-eating macaque</name>
    <name type="synonym">Cynomolgus monkey</name>
    <dbReference type="NCBI Taxonomy" id="9541"/>
    <lineage>
        <taxon>Eukaryota</taxon>
        <taxon>Metazoa</taxon>
        <taxon>Chordata</taxon>
        <taxon>Craniata</taxon>
        <taxon>Vertebrata</taxon>
        <taxon>Euteleostomi</taxon>
        <taxon>Mammalia</taxon>
        <taxon>Eutheria</taxon>
        <taxon>Euarchontoglires</taxon>
        <taxon>Primates</taxon>
        <taxon>Haplorrhini</taxon>
        <taxon>Catarrhini</taxon>
        <taxon>Cercopithecidae</taxon>
        <taxon>Cercopithecinae</taxon>
        <taxon>Macaca</taxon>
    </lineage>
</organism>
<dbReference type="Bgee" id="ENSMFAG00000039923">
    <property type="expression patterns" value="Expressed in cerebellum and 13 other cell types or tissues"/>
</dbReference>
<dbReference type="Ensembl" id="ENSMFAT00000080468.1">
    <property type="protein sequence ID" value="ENSMFAP00000047170.1"/>
    <property type="gene ID" value="ENSMFAG00000039923.2"/>
</dbReference>
<gene>
    <name evidence="2" type="primary">SPPL2B</name>
</gene>
<keyword evidence="3" id="KW-1185">Reference proteome</keyword>
<evidence type="ECO:0000259" key="1">
    <source>
        <dbReference type="Pfam" id="PF02225"/>
    </source>
</evidence>
<dbReference type="AlphaFoldDB" id="A0A7N9CAI7"/>
<dbReference type="Proteomes" id="UP000233100">
    <property type="component" value="Chromosome 19"/>
</dbReference>
<dbReference type="GeneTree" id="ENSGT00940000158753"/>
<evidence type="ECO:0000313" key="2">
    <source>
        <dbReference type="Ensembl" id="ENSMFAP00000047170.1"/>
    </source>
</evidence>
<dbReference type="PROSITE" id="PS51257">
    <property type="entry name" value="PROKAR_LIPOPROTEIN"/>
    <property type="match status" value="1"/>
</dbReference>
<proteinExistence type="predicted"/>
<reference evidence="2" key="3">
    <citation type="submission" date="2025-09" db="UniProtKB">
        <authorList>
            <consortium name="Ensembl"/>
        </authorList>
    </citation>
    <scope>IDENTIFICATION</scope>
</reference>
<protein>
    <submittedName>
        <fullName evidence="2">Signal peptide peptidase like 2B</fullName>
    </submittedName>
</protein>
<accession>A0A7N9CAI7</accession>
<dbReference type="InterPro" id="IPR046450">
    <property type="entry name" value="PA_dom_sf"/>
</dbReference>
<feature type="domain" description="PA" evidence="1">
    <location>
        <begin position="169"/>
        <end position="215"/>
    </location>
</feature>
<dbReference type="SUPFAM" id="SSF52025">
    <property type="entry name" value="PA domain"/>
    <property type="match status" value="1"/>
</dbReference>
<reference evidence="2 3" key="1">
    <citation type="submission" date="2013-03" db="EMBL/GenBank/DDBJ databases">
        <authorList>
            <person name="Warren W."/>
            <person name="Wilson R.K."/>
        </authorList>
    </citation>
    <scope>NUCLEOTIDE SEQUENCE</scope>
</reference>
<dbReference type="InterPro" id="IPR003137">
    <property type="entry name" value="PA_domain"/>
</dbReference>
<sequence length="260" mass="27935">MYLDKSKMLSFFFFSLSCGESRAHEAWSAARAPRPRLRIPPRAHRHLVAPCGSSQTPPVPVTLPLPTHARRMRGPGSGALLGNICRRLRRAPAEMAAVAAAALARLVAAFLLLAAQVACEYGMVHVVSEAGGPRGKDYCILYNPQWAHLPHDLSKASFLQLRNWTASLLCSAADLPAHGFGNQIPLVARGNCTFYEKVRLAQGSGARGLLIVSRERLVRPCTPTAEPALRGRRGVQEAAAAGAALLISHQRQALCGEDPG</sequence>
<name>A0A7N9CAI7_MACFA</name>
<evidence type="ECO:0000313" key="3">
    <source>
        <dbReference type="Proteomes" id="UP000233100"/>
    </source>
</evidence>